<evidence type="ECO:0000313" key="4">
    <source>
        <dbReference type="EMBL" id="KIQ70142.1"/>
    </source>
</evidence>
<accession>A0A0D0QCV2</accession>
<dbReference type="InterPro" id="IPR036148">
    <property type="entry name" value="MmgE/PrpD_sf"/>
</dbReference>
<dbReference type="SUPFAM" id="SSF103378">
    <property type="entry name" value="2-methylcitrate dehydratase PrpD"/>
    <property type="match status" value="1"/>
</dbReference>
<proteinExistence type="inferred from homology"/>
<dbReference type="OrthoDB" id="9795089at2"/>
<dbReference type="STRING" id="1123501.Wenmar_01286"/>
<evidence type="ECO:0000256" key="1">
    <source>
        <dbReference type="ARBA" id="ARBA00006174"/>
    </source>
</evidence>
<name>A0A0D0QCV2_9RHOB</name>
<dbReference type="EMBL" id="AONG01000007">
    <property type="protein sequence ID" value="KIQ70142.1"/>
    <property type="molecule type" value="Genomic_DNA"/>
</dbReference>
<dbReference type="RefSeq" id="WP_018303311.1">
    <property type="nucleotide sequence ID" value="NZ_KB902294.1"/>
</dbReference>
<evidence type="ECO:0000259" key="2">
    <source>
        <dbReference type="Pfam" id="PF03972"/>
    </source>
</evidence>
<dbReference type="AlphaFoldDB" id="A0A0D0QCV2"/>
<dbReference type="InterPro" id="IPR005656">
    <property type="entry name" value="MmgE_PrpD"/>
</dbReference>
<feature type="domain" description="MmgE/PrpD C-terminal" evidence="3">
    <location>
        <begin position="279"/>
        <end position="428"/>
    </location>
</feature>
<comment type="similarity">
    <text evidence="1">Belongs to the PrpD family.</text>
</comment>
<dbReference type="InterPro" id="IPR045336">
    <property type="entry name" value="MmgE_PrpD_N"/>
</dbReference>
<dbReference type="PANTHER" id="PTHR16943:SF8">
    <property type="entry name" value="2-METHYLCITRATE DEHYDRATASE"/>
    <property type="match status" value="1"/>
</dbReference>
<protein>
    <submittedName>
        <fullName evidence="4">Uncharacterized protein involved in propionate catabolism</fullName>
    </submittedName>
</protein>
<dbReference type="InterPro" id="IPR042188">
    <property type="entry name" value="MmgE/PrpD_sf_2"/>
</dbReference>
<dbReference type="InterPro" id="IPR042183">
    <property type="entry name" value="MmgE/PrpD_sf_1"/>
</dbReference>
<dbReference type="eggNOG" id="COG2079">
    <property type="taxonomic scope" value="Bacteria"/>
</dbReference>
<keyword evidence="5" id="KW-1185">Reference proteome</keyword>
<dbReference type="InterPro" id="IPR045337">
    <property type="entry name" value="MmgE_PrpD_C"/>
</dbReference>
<dbReference type="Pfam" id="PF19305">
    <property type="entry name" value="MmgE_PrpD_C"/>
    <property type="match status" value="1"/>
</dbReference>
<feature type="domain" description="MmgE/PrpD N-terminal" evidence="2">
    <location>
        <begin position="16"/>
        <end position="257"/>
    </location>
</feature>
<dbReference type="Gene3D" id="3.30.1330.120">
    <property type="entry name" value="2-methylcitrate dehydratase PrpD"/>
    <property type="match status" value="1"/>
</dbReference>
<dbReference type="Pfam" id="PF03972">
    <property type="entry name" value="MmgE_PrpD_N"/>
    <property type="match status" value="1"/>
</dbReference>
<evidence type="ECO:0000259" key="3">
    <source>
        <dbReference type="Pfam" id="PF19305"/>
    </source>
</evidence>
<reference evidence="4 5" key="1">
    <citation type="submission" date="2013-01" db="EMBL/GenBank/DDBJ databases">
        <authorList>
            <person name="Fiebig A."/>
            <person name="Goeker M."/>
            <person name="Klenk H.-P.P."/>
        </authorList>
    </citation>
    <scope>NUCLEOTIDE SEQUENCE [LARGE SCALE GENOMIC DNA]</scope>
    <source>
        <strain evidence="4 5">DSM 24838</strain>
    </source>
</reference>
<dbReference type="Proteomes" id="UP000035100">
    <property type="component" value="Unassembled WGS sequence"/>
</dbReference>
<organism evidence="4 5">
    <name type="scientific">Wenxinia marina DSM 24838</name>
    <dbReference type="NCBI Taxonomy" id="1123501"/>
    <lineage>
        <taxon>Bacteria</taxon>
        <taxon>Pseudomonadati</taxon>
        <taxon>Pseudomonadota</taxon>
        <taxon>Alphaproteobacteria</taxon>
        <taxon>Rhodobacterales</taxon>
        <taxon>Roseobacteraceae</taxon>
        <taxon>Wenxinia</taxon>
    </lineage>
</organism>
<dbReference type="GO" id="GO:0016829">
    <property type="term" value="F:lyase activity"/>
    <property type="evidence" value="ECO:0007669"/>
    <property type="project" value="InterPro"/>
</dbReference>
<sequence length="443" mass="45820">MADRSPAAATVAEAHAAFALGLRSDDIPPHVAQLARHCLVDALGAAMFGRRLPWSRMILAEAVDTGSGGPCRIPGEPDLRLHPPQAALALGAFCHAFELDSLRKPGAGVHPGATVALPALAVAQAVGASDDDLIGAIVAGCETMFRLGAATLHTPEKSGFHAPGLTGPFGAAIACGRLMGLSASQLASAQGIAGSLVSGLLAFAASGQGGMVKRLHLGRAAESGVLAARLAARGFEAPHAVIEGRYGFFDAYCSDTAPDALLEGLGTRWELETLCLKRYACHITAHAPVEALRGMMAERGFGGADIARIAVQGSAKLVSHHAGKAPSDIGLGQYSVPFVLALSAYRDPEDPAAFSDDALTDPGICDLMRRIAVAERPGGGAKGWGVHLELELRDGTRLTETRDSFAGTPDRPFSSDQVRAKATRLAGADAPEMDALCRRFLPP</sequence>
<gene>
    <name evidence="4" type="ORF">Wenmar_01286</name>
</gene>
<dbReference type="PANTHER" id="PTHR16943">
    <property type="entry name" value="2-METHYLCITRATE DEHYDRATASE-RELATED"/>
    <property type="match status" value="1"/>
</dbReference>
<dbReference type="Gene3D" id="1.10.4100.10">
    <property type="entry name" value="2-methylcitrate dehydratase PrpD"/>
    <property type="match status" value="1"/>
</dbReference>
<comment type="caution">
    <text evidence="4">The sequence shown here is derived from an EMBL/GenBank/DDBJ whole genome shotgun (WGS) entry which is preliminary data.</text>
</comment>
<evidence type="ECO:0000313" key="5">
    <source>
        <dbReference type="Proteomes" id="UP000035100"/>
    </source>
</evidence>